<organism evidence="1 2">
    <name type="scientific">Sphingomonas aracearum</name>
    <dbReference type="NCBI Taxonomy" id="2283317"/>
    <lineage>
        <taxon>Bacteria</taxon>
        <taxon>Pseudomonadati</taxon>
        <taxon>Pseudomonadota</taxon>
        <taxon>Alphaproteobacteria</taxon>
        <taxon>Sphingomonadales</taxon>
        <taxon>Sphingomonadaceae</taxon>
        <taxon>Sphingomonas</taxon>
    </lineage>
</organism>
<protein>
    <submittedName>
        <fullName evidence="1">DUF2336 domain-containing protein</fullName>
    </submittedName>
</protein>
<evidence type="ECO:0000313" key="1">
    <source>
        <dbReference type="EMBL" id="RDE05327.1"/>
    </source>
</evidence>
<dbReference type="EMBL" id="QQNB01000002">
    <property type="protein sequence ID" value="RDE05327.1"/>
    <property type="molecule type" value="Genomic_DNA"/>
</dbReference>
<name>A0A369VUU0_9SPHN</name>
<dbReference type="RefSeq" id="WP_114687398.1">
    <property type="nucleotide sequence ID" value="NZ_QQNB01000002.1"/>
</dbReference>
<gene>
    <name evidence="1" type="ORF">DVW87_08655</name>
</gene>
<evidence type="ECO:0000313" key="2">
    <source>
        <dbReference type="Proteomes" id="UP000253918"/>
    </source>
</evidence>
<comment type="caution">
    <text evidence="1">The sequence shown here is derived from an EMBL/GenBank/DDBJ whole genome shotgun (WGS) entry which is preliminary data.</text>
</comment>
<dbReference type="Proteomes" id="UP000253918">
    <property type="component" value="Unassembled WGS sequence"/>
</dbReference>
<dbReference type="OrthoDB" id="8194627at2"/>
<keyword evidence="2" id="KW-1185">Reference proteome</keyword>
<sequence>MSIDPRDPQALLTRAARADARAASRLATAIDDFFLPDVNRLDDRTRAAIGAAMARVVGAVEQGIAQHAARLLAGRGAPEAATALLAAERPVLDRLAHAGLLRDVELMREIEARVRQDLLSDALPGGTPEGDAAGLLARLAAHSDAVIARAATALVEAEGRRRFGSGTTELPAELHHRLVWWTAAALRERVERPDAPLDRALAEAATRSLSAHDEADRAEAIGLRLAAAIDADAAQLADLLPQALDDRRLALFVALLAHALGVDYAEARALALDPEGDRLWLVLRALEIGREAIARIGLALAEGDPRRDLDAFADRIDVIAATPADIAREAVAGLRLHPDFRGAMLALARRPTA</sequence>
<proteinExistence type="predicted"/>
<reference evidence="1 2" key="1">
    <citation type="submission" date="2018-07" db="EMBL/GenBank/DDBJ databases">
        <title>a novel species of Sphingomonas isolated from the rhizosphere soil of Araceae plant.</title>
        <authorList>
            <person name="Zhiyong W."/>
            <person name="Qinglan Z."/>
            <person name="Zhiwei F."/>
            <person name="Ding X."/>
            <person name="Gejiao W."/>
            <person name="Shixue Z."/>
        </authorList>
    </citation>
    <scope>NUCLEOTIDE SEQUENCE [LARGE SCALE GENOMIC DNA]</scope>
    <source>
        <strain evidence="1 2">WZY 27</strain>
    </source>
</reference>
<accession>A0A369VUU0</accession>
<dbReference type="AlphaFoldDB" id="A0A369VUU0"/>